<proteinExistence type="predicted"/>
<dbReference type="AlphaFoldDB" id="A0A9X6S7F2"/>
<organism evidence="2 3">
    <name type="scientific">Ligilactobacillus salivarius</name>
    <dbReference type="NCBI Taxonomy" id="1624"/>
    <lineage>
        <taxon>Bacteria</taxon>
        <taxon>Bacillati</taxon>
        <taxon>Bacillota</taxon>
        <taxon>Bacilli</taxon>
        <taxon>Lactobacillales</taxon>
        <taxon>Lactobacillaceae</taxon>
        <taxon>Ligilactobacillus</taxon>
    </lineage>
</organism>
<comment type="caution">
    <text evidence="2">The sequence shown here is derived from an EMBL/GenBank/DDBJ whole genome shotgun (WGS) entry which is preliminary data.</text>
</comment>
<dbReference type="RefSeq" id="WP_095758870.1">
    <property type="nucleotide sequence ID" value="NZ_CP062071.1"/>
</dbReference>
<reference evidence="2 3" key="1">
    <citation type="submission" date="2016-05" db="EMBL/GenBank/DDBJ databases">
        <authorList>
            <person name="Lee J.-Y."/>
            <person name="Kim E.B."/>
            <person name="Choi Y.-J."/>
        </authorList>
    </citation>
    <scope>NUCLEOTIDE SEQUENCE [LARGE SCALE GENOMIC DNA]</scope>
    <source>
        <strain evidence="2 3">KLA006</strain>
    </source>
</reference>
<gene>
    <name evidence="2" type="ORF">A8C52_09810</name>
</gene>
<dbReference type="Proteomes" id="UP000218139">
    <property type="component" value="Unassembled WGS sequence"/>
</dbReference>
<keyword evidence="1" id="KW-0472">Membrane</keyword>
<accession>A0A9X6S7F2</accession>
<dbReference type="EMBL" id="LXZO01000110">
    <property type="protein sequence ID" value="PAY45260.1"/>
    <property type="molecule type" value="Genomic_DNA"/>
</dbReference>
<name>A0A9X6S7F2_9LACO</name>
<evidence type="ECO:0000313" key="2">
    <source>
        <dbReference type="EMBL" id="PAY45260.1"/>
    </source>
</evidence>
<evidence type="ECO:0000313" key="3">
    <source>
        <dbReference type="Proteomes" id="UP000218139"/>
    </source>
</evidence>
<feature type="transmembrane region" description="Helical" evidence="1">
    <location>
        <begin position="87"/>
        <end position="109"/>
    </location>
</feature>
<feature type="transmembrane region" description="Helical" evidence="1">
    <location>
        <begin position="55"/>
        <end position="75"/>
    </location>
</feature>
<keyword evidence="1" id="KW-0812">Transmembrane</keyword>
<sequence length="130" mass="15210">MGKRFDRWAKRSVFFGNPPLELFQKKIMQLSANDLLKLRLKLESQKRNIESIEKGLLYIGATINAAFFMSCLFIMRDIFTSKNVNNYLELVVYALIGYLILVIIIMRIIQTGKNMTDNKLFLVKETIKRQ</sequence>
<keyword evidence="1" id="KW-1133">Transmembrane helix</keyword>
<evidence type="ECO:0000256" key="1">
    <source>
        <dbReference type="SAM" id="Phobius"/>
    </source>
</evidence>
<protein>
    <submittedName>
        <fullName evidence="2">Uncharacterized protein</fullName>
    </submittedName>
</protein>